<evidence type="ECO:0000313" key="2">
    <source>
        <dbReference type="EMBL" id="CAD7358643.1"/>
    </source>
</evidence>
<dbReference type="EMBL" id="POVK01000018">
    <property type="protein sequence ID" value="NHA34158.1"/>
    <property type="molecule type" value="Genomic_DNA"/>
</dbReference>
<dbReference type="EMBL" id="LR962863">
    <property type="protein sequence ID" value="CAD7358643.1"/>
    <property type="molecule type" value="Genomic_DNA"/>
</dbReference>
<dbReference type="CDD" id="cd05244">
    <property type="entry name" value="BVR-B_like_SDR_a"/>
    <property type="match status" value="1"/>
</dbReference>
<reference evidence="3 6" key="1">
    <citation type="submission" date="2018-01" db="EMBL/GenBank/DDBJ databases">
        <title>Complete genome sequence of Staphylococcus Scheliferi isolated from human.</title>
        <authorList>
            <person name="Abouelkhair M.A."/>
            <person name="Bemis D.A."/>
            <person name="Kania S.A."/>
        </authorList>
    </citation>
    <scope>NUCLEOTIDE SEQUENCE [LARGE SCALE GENOMIC DNA]</scope>
    <source>
        <strain evidence="3 6">ATCC 43808</strain>
    </source>
</reference>
<dbReference type="Pfam" id="PF13460">
    <property type="entry name" value="NAD_binding_10"/>
    <property type="match status" value="1"/>
</dbReference>
<evidence type="ECO:0000313" key="5">
    <source>
        <dbReference type="Proteomes" id="UP000264146"/>
    </source>
</evidence>
<dbReference type="Gene3D" id="3.40.50.720">
    <property type="entry name" value="NAD(P)-binding Rossmann-like Domain"/>
    <property type="match status" value="1"/>
</dbReference>
<accession>A0A7Z7QN12</accession>
<sequence>MKVGIIGATGKSGRLITDEALKRGLDVTAIVRDASKLEQSEVKVLEKDIFDLTTKDLSVFDVVVNAFGTPIGQTQPHIDAGCVLIEALSGTETRLVVLGGAGSLYVDTSRKQNGFSAGTVPDFAYEIAIGQAKNLEDLQATSNLNWTFVSPSAFYDPEGPRTGRYRIGGDVMLYNSDGESYLSYPDMALAIVDEVESGDHNRQQMTVVSEKHI</sequence>
<dbReference type="PANTHER" id="PTHR43355">
    <property type="entry name" value="FLAVIN REDUCTASE (NADPH)"/>
    <property type="match status" value="1"/>
</dbReference>
<evidence type="ECO:0000313" key="4">
    <source>
        <dbReference type="EMBL" id="SUM86304.1"/>
    </source>
</evidence>
<evidence type="ECO:0000259" key="1">
    <source>
        <dbReference type="Pfam" id="PF13460"/>
    </source>
</evidence>
<reference evidence="2 5" key="3">
    <citation type="submission" date="2020-11" db="EMBL/GenBank/DDBJ databases">
        <authorList>
            <consortium name="Pathogen Informatics"/>
        </authorList>
    </citation>
    <scope>NUCLEOTIDE SEQUENCE [LARGE SCALE GENOMIC DNA]</scope>
    <source>
        <strain evidence="2 5">NCTC12218</strain>
    </source>
</reference>
<dbReference type="InterPro" id="IPR016040">
    <property type="entry name" value="NAD(P)-bd_dom"/>
</dbReference>
<dbReference type="GO" id="GO:0016646">
    <property type="term" value="F:oxidoreductase activity, acting on the CH-NH group of donors, NAD or NADP as acceptor"/>
    <property type="evidence" value="ECO:0007669"/>
    <property type="project" value="TreeGrafter"/>
</dbReference>
<keyword evidence="6" id="KW-1185">Reference proteome</keyword>
<gene>
    <name evidence="3" type="ORF">C1O36_06455</name>
    <name evidence="4" type="ORF">NCTC12218_00224</name>
</gene>
<reference evidence="4" key="2">
    <citation type="submission" date="2018-06" db="EMBL/GenBank/DDBJ databases">
        <authorList>
            <consortium name="Pathogen Informatics"/>
            <person name="Doyle S."/>
        </authorList>
    </citation>
    <scope>NUCLEOTIDE SEQUENCE [LARGE SCALE GENOMIC DNA]</scope>
    <source>
        <strain evidence="4">NCTC12218</strain>
    </source>
</reference>
<dbReference type="AlphaFoldDB" id="A0A7Z7QN12"/>
<dbReference type="Proteomes" id="UP000264146">
    <property type="component" value="Chromosome"/>
</dbReference>
<dbReference type="EMBL" id="UHEF01000001">
    <property type="protein sequence ID" value="SUM86304.1"/>
    <property type="molecule type" value="Genomic_DNA"/>
</dbReference>
<organism evidence="4">
    <name type="scientific">Staphylococcus schleiferi</name>
    <dbReference type="NCBI Taxonomy" id="1295"/>
    <lineage>
        <taxon>Bacteria</taxon>
        <taxon>Bacillati</taxon>
        <taxon>Bacillota</taxon>
        <taxon>Bacilli</taxon>
        <taxon>Bacillales</taxon>
        <taxon>Staphylococcaceae</taxon>
        <taxon>Staphylococcus</taxon>
    </lineage>
</organism>
<evidence type="ECO:0000313" key="3">
    <source>
        <dbReference type="EMBL" id="NHA34158.1"/>
    </source>
</evidence>
<dbReference type="SUPFAM" id="SSF51735">
    <property type="entry name" value="NAD(P)-binding Rossmann-fold domains"/>
    <property type="match status" value="1"/>
</dbReference>
<dbReference type="InterPro" id="IPR051606">
    <property type="entry name" value="Polyketide_Oxido-like"/>
</dbReference>
<dbReference type="PANTHER" id="PTHR43355:SF2">
    <property type="entry name" value="FLAVIN REDUCTASE (NADPH)"/>
    <property type="match status" value="1"/>
</dbReference>
<proteinExistence type="predicted"/>
<dbReference type="Proteomes" id="UP000572988">
    <property type="component" value="Unassembled WGS sequence"/>
</dbReference>
<evidence type="ECO:0000313" key="6">
    <source>
        <dbReference type="Proteomes" id="UP000572988"/>
    </source>
</evidence>
<name>A0A7Z7QN12_STASC</name>
<dbReference type="RefSeq" id="WP_016425937.1">
    <property type="nucleotide sequence ID" value="NZ_CABKRV010000002.1"/>
</dbReference>
<dbReference type="InterPro" id="IPR036291">
    <property type="entry name" value="NAD(P)-bd_dom_sf"/>
</dbReference>
<protein>
    <submittedName>
        <fullName evidence="4">Putative NADH-flavin reductase</fullName>
    </submittedName>
</protein>
<feature type="domain" description="NAD(P)-binding" evidence="1">
    <location>
        <begin position="7"/>
        <end position="170"/>
    </location>
</feature>